<dbReference type="OrthoDB" id="1780383at2"/>
<keyword evidence="2" id="KW-1185">Reference proteome</keyword>
<dbReference type="EMBL" id="CP008889">
    <property type="protein sequence ID" value="AIF41037.1"/>
    <property type="molecule type" value="Genomic_DNA"/>
</dbReference>
<dbReference type="Proteomes" id="UP000027986">
    <property type="component" value="Chromosome"/>
</dbReference>
<organism evidence="1 2">
    <name type="scientific">Dermacoccus nishinomiyaensis</name>
    <dbReference type="NCBI Taxonomy" id="1274"/>
    <lineage>
        <taxon>Bacteria</taxon>
        <taxon>Bacillati</taxon>
        <taxon>Actinomycetota</taxon>
        <taxon>Actinomycetes</taxon>
        <taxon>Micrococcales</taxon>
        <taxon>Dermacoccaceae</taxon>
        <taxon>Dermacoccus</taxon>
    </lineage>
</organism>
<evidence type="ECO:0008006" key="3">
    <source>
        <dbReference type="Google" id="ProtNLM"/>
    </source>
</evidence>
<name>A0A075JIB0_9MICO</name>
<proteinExistence type="predicted"/>
<sequence>MNNTIKALSDKLDTTVPRLVQLDRYWHGEQPAAYLTPDARDALGDRLKTLSVNFPRLAVTALAERLEVTGFRTDGPDAEPDADLWRIWRRNGMEDAAAQAHIDALAYGRSFVIVWADRTGAPSLTVESPLQVAVLRDPATRQVTAALKRWVDGSTGRAVLYEPNRITKLVASGTMVDPAAMPATGWTATEIVPNPLGVVPVVPIVNRGRLLDVDGVSEMADVLDLADALNKLVSDMLVTSEFYARPRRWATGLEIVEDADGKPVKPFSAALDDIWQSEAPETQFGQFDAARLDGYADAAALITQQIGALSGLPPHYLGLHGDQPASADAIRSAEASLVARAYALHRTFGTAWADVARLMIAVRDGVDPAGLDVDVVWTNPETRTPAQAADAAAKLVGVGVPLSVVLADTLGMSPEQVERVRAARRGDALDSAGVDLTKLVAS</sequence>
<dbReference type="Pfam" id="PF05133">
    <property type="entry name" value="SPP1_portal"/>
    <property type="match status" value="1"/>
</dbReference>
<evidence type="ECO:0000313" key="2">
    <source>
        <dbReference type="Proteomes" id="UP000027986"/>
    </source>
</evidence>
<evidence type="ECO:0000313" key="1">
    <source>
        <dbReference type="EMBL" id="AIF41037.1"/>
    </source>
</evidence>
<dbReference type="RefSeq" id="WP_038568620.1">
    <property type="nucleotide sequence ID" value="NZ_CP008889.1"/>
</dbReference>
<dbReference type="HOGENOM" id="CLU_037838_2_0_11"/>
<accession>A0A075JIB0</accession>
<gene>
    <name evidence="1" type="ORF">HX89_08870</name>
</gene>
<dbReference type="KEGG" id="dni:HX89_08870"/>
<dbReference type="InterPro" id="IPR021145">
    <property type="entry name" value="Portal_protein_SPP1_Gp6-like"/>
</dbReference>
<dbReference type="GeneID" id="41841252"/>
<dbReference type="eggNOG" id="ENOG502Z7TR">
    <property type="taxonomic scope" value="Bacteria"/>
</dbReference>
<dbReference type="AlphaFoldDB" id="A0A075JIB0"/>
<reference evidence="1 2" key="1">
    <citation type="submission" date="2014-07" db="EMBL/GenBank/DDBJ databases">
        <title>Genome Sequencing of Dermacoccus nishinomiyaensis.</title>
        <authorList>
            <person name="Hong K.W."/>
            <person name="Chan K.G."/>
        </authorList>
    </citation>
    <scope>NUCLEOTIDE SEQUENCE [LARGE SCALE GENOMIC DNA]</scope>
    <source>
        <strain evidence="1 2">M25</strain>
    </source>
</reference>
<protein>
    <recommendedName>
        <fullName evidence="3">Phage portal protein</fullName>
    </recommendedName>
</protein>